<proteinExistence type="inferred from homology"/>
<dbReference type="Pfam" id="PF11799">
    <property type="entry name" value="IMS_C"/>
    <property type="match status" value="1"/>
</dbReference>
<evidence type="ECO:0000313" key="3">
    <source>
        <dbReference type="EMBL" id="SJX20854.1"/>
    </source>
</evidence>
<keyword evidence="3" id="KW-0808">Transferase</keyword>
<comment type="similarity">
    <text evidence="1">Belongs to the DNA polymerase type-Y family.</text>
</comment>
<organism evidence="3 4">
    <name type="scientific">Acinetobacter johnsonii</name>
    <dbReference type="NCBI Taxonomy" id="40214"/>
    <lineage>
        <taxon>Bacteria</taxon>
        <taxon>Pseudomonadati</taxon>
        <taxon>Pseudomonadota</taxon>
        <taxon>Gammaproteobacteria</taxon>
        <taxon>Moraxellales</taxon>
        <taxon>Moraxellaceae</taxon>
        <taxon>Acinetobacter</taxon>
    </lineage>
</organism>
<dbReference type="GO" id="GO:0042276">
    <property type="term" value="P:error-prone translesion synthesis"/>
    <property type="evidence" value="ECO:0007669"/>
    <property type="project" value="TreeGrafter"/>
</dbReference>
<dbReference type="RefSeq" id="WP_087010941.1">
    <property type="nucleotide sequence ID" value="NZ_FUUY01000001.1"/>
</dbReference>
<dbReference type="Gene3D" id="3.30.70.270">
    <property type="match status" value="1"/>
</dbReference>
<sequence length="432" mass="48869">MRSENKIYALIDVNNCYVSCERVFNPKLNNRPVIVLSNNDGCAVARSQEAKDLGIKMGVPLFQIKDIVEKHNVEVLSSNYKVYAEMSKRFHSILADYVAPGEHEIYSIDECFLDLTTYEHKFDLTEYAQDMRERISKWIGLPVSVGIGRSKTEAKIANHMAKKAKRFSGVCNLVTMDPKHKDYFFSLIDVSEVWGVGRQNSKKLHAMGVHTVQYLTRTEPRNMKSLFSIVMAKTVAELQGISCIEIEYAPPAKKQIISSRSFGQRVMDKESLSEAMSDYLQSAVKRLREDKSLCGCVIAFAESNPFDKNKPFYKKSISIGFAEPTDSAAVMNKAVMKQMNELFQEGVEFKKCGVILTCIENKAAYIPDLLSDVESIERNEKLQLAMEGVKERFGDKKLAIGPCKLPNRGWSMSRGSLTRDYFSWKGMLTIDS</sequence>
<dbReference type="Proteomes" id="UP000196240">
    <property type="component" value="Unassembled WGS sequence"/>
</dbReference>
<accession>A0A1R7Q9B5</accession>
<protein>
    <submittedName>
        <fullName evidence="3">DNA polymerase IV</fullName>
        <ecNumber evidence="3">2.7.7.7</ecNumber>
    </submittedName>
</protein>
<dbReference type="InterPro" id="IPR017961">
    <property type="entry name" value="DNA_pol_Y-fam_little_finger"/>
</dbReference>
<dbReference type="GO" id="GO:0003684">
    <property type="term" value="F:damaged DNA binding"/>
    <property type="evidence" value="ECO:0007669"/>
    <property type="project" value="InterPro"/>
</dbReference>
<dbReference type="GO" id="GO:0009432">
    <property type="term" value="P:SOS response"/>
    <property type="evidence" value="ECO:0007669"/>
    <property type="project" value="TreeGrafter"/>
</dbReference>
<dbReference type="InterPro" id="IPR001126">
    <property type="entry name" value="UmuC"/>
</dbReference>
<gene>
    <name evidence="3" type="primary">dinB_1</name>
    <name evidence="3" type="ORF">ACNJC6_00452</name>
</gene>
<feature type="domain" description="UmuC" evidence="2">
    <location>
        <begin position="8"/>
        <end position="197"/>
    </location>
</feature>
<dbReference type="GO" id="GO:0003887">
    <property type="term" value="F:DNA-directed DNA polymerase activity"/>
    <property type="evidence" value="ECO:0007669"/>
    <property type="project" value="UniProtKB-EC"/>
</dbReference>
<dbReference type="PANTHER" id="PTHR11076">
    <property type="entry name" value="DNA REPAIR POLYMERASE UMUC / TRANSFERASE FAMILY MEMBER"/>
    <property type="match status" value="1"/>
</dbReference>
<dbReference type="GO" id="GO:0006281">
    <property type="term" value="P:DNA repair"/>
    <property type="evidence" value="ECO:0007669"/>
    <property type="project" value="InterPro"/>
</dbReference>
<evidence type="ECO:0000256" key="1">
    <source>
        <dbReference type="ARBA" id="ARBA00010945"/>
    </source>
</evidence>
<dbReference type="PROSITE" id="PS50173">
    <property type="entry name" value="UMUC"/>
    <property type="match status" value="1"/>
</dbReference>
<dbReference type="Gene3D" id="3.40.1170.60">
    <property type="match status" value="1"/>
</dbReference>
<evidence type="ECO:0000259" key="2">
    <source>
        <dbReference type="PROSITE" id="PS50173"/>
    </source>
</evidence>
<dbReference type="Gene3D" id="1.10.150.20">
    <property type="entry name" value="5' to 3' exonuclease, C-terminal subdomain"/>
    <property type="match status" value="1"/>
</dbReference>
<keyword evidence="3" id="KW-0548">Nucleotidyltransferase</keyword>
<dbReference type="EC" id="2.7.7.7" evidence="3"/>
<dbReference type="Pfam" id="PF00817">
    <property type="entry name" value="IMS"/>
    <property type="match status" value="1"/>
</dbReference>
<dbReference type="PANTHER" id="PTHR11076:SF34">
    <property type="entry name" value="PROTEIN UMUC"/>
    <property type="match status" value="1"/>
</dbReference>
<dbReference type="InterPro" id="IPR043128">
    <property type="entry name" value="Rev_trsase/Diguanyl_cyclase"/>
</dbReference>
<reference evidence="3 4" key="1">
    <citation type="submission" date="2017-02" db="EMBL/GenBank/DDBJ databases">
        <authorList>
            <person name="Peterson S.W."/>
        </authorList>
    </citation>
    <scope>NUCLEOTIDE SEQUENCE [LARGE SCALE GENOMIC DNA]</scope>
    <source>
        <strain evidence="3">C6</strain>
    </source>
</reference>
<dbReference type="GO" id="GO:0005829">
    <property type="term" value="C:cytosol"/>
    <property type="evidence" value="ECO:0007669"/>
    <property type="project" value="TreeGrafter"/>
</dbReference>
<dbReference type="EMBL" id="FUUY01000001">
    <property type="protein sequence ID" value="SJX20854.1"/>
    <property type="molecule type" value="Genomic_DNA"/>
</dbReference>
<name>A0A1R7Q9B5_ACIJO</name>
<dbReference type="InterPro" id="IPR043502">
    <property type="entry name" value="DNA/RNA_pol_sf"/>
</dbReference>
<evidence type="ECO:0000313" key="4">
    <source>
        <dbReference type="Proteomes" id="UP000196240"/>
    </source>
</evidence>
<dbReference type="SUPFAM" id="SSF56672">
    <property type="entry name" value="DNA/RNA polymerases"/>
    <property type="match status" value="1"/>
</dbReference>
<dbReference type="InterPro" id="IPR050116">
    <property type="entry name" value="DNA_polymerase-Y"/>
</dbReference>
<dbReference type="CDD" id="cd01700">
    <property type="entry name" value="PolY_Pol_V_umuC"/>
    <property type="match status" value="1"/>
</dbReference>
<dbReference type="AlphaFoldDB" id="A0A1R7Q9B5"/>